<name>A0ACB7S587_HYAAI</name>
<evidence type="ECO:0000313" key="2">
    <source>
        <dbReference type="Proteomes" id="UP000821845"/>
    </source>
</evidence>
<keyword evidence="2" id="KW-1185">Reference proteome</keyword>
<dbReference type="Proteomes" id="UP000821845">
    <property type="component" value="Chromosome 6"/>
</dbReference>
<accession>A0ACB7S587</accession>
<reference evidence="1" key="1">
    <citation type="submission" date="2020-05" db="EMBL/GenBank/DDBJ databases">
        <title>Large-scale comparative analyses of tick genomes elucidate their genetic diversity and vector capacities.</title>
        <authorList>
            <person name="Jia N."/>
            <person name="Wang J."/>
            <person name="Shi W."/>
            <person name="Du L."/>
            <person name="Sun Y."/>
            <person name="Zhan W."/>
            <person name="Jiang J."/>
            <person name="Wang Q."/>
            <person name="Zhang B."/>
            <person name="Ji P."/>
            <person name="Sakyi L.B."/>
            <person name="Cui X."/>
            <person name="Yuan T."/>
            <person name="Jiang B."/>
            <person name="Yang W."/>
            <person name="Lam T.T.-Y."/>
            <person name="Chang Q."/>
            <person name="Ding S."/>
            <person name="Wang X."/>
            <person name="Zhu J."/>
            <person name="Ruan X."/>
            <person name="Zhao L."/>
            <person name="Wei J."/>
            <person name="Que T."/>
            <person name="Du C."/>
            <person name="Cheng J."/>
            <person name="Dai P."/>
            <person name="Han X."/>
            <person name="Huang E."/>
            <person name="Gao Y."/>
            <person name="Liu J."/>
            <person name="Shao H."/>
            <person name="Ye R."/>
            <person name="Li L."/>
            <person name="Wei W."/>
            <person name="Wang X."/>
            <person name="Wang C."/>
            <person name="Yang T."/>
            <person name="Huo Q."/>
            <person name="Li W."/>
            <person name="Guo W."/>
            <person name="Chen H."/>
            <person name="Zhou L."/>
            <person name="Ni X."/>
            <person name="Tian J."/>
            <person name="Zhou Y."/>
            <person name="Sheng Y."/>
            <person name="Liu T."/>
            <person name="Pan Y."/>
            <person name="Xia L."/>
            <person name="Li J."/>
            <person name="Zhao F."/>
            <person name="Cao W."/>
        </authorList>
    </citation>
    <scope>NUCLEOTIDE SEQUENCE</scope>
    <source>
        <strain evidence="1">Hyas-2018</strain>
    </source>
</reference>
<comment type="caution">
    <text evidence="1">The sequence shown here is derived from an EMBL/GenBank/DDBJ whole genome shotgun (WGS) entry which is preliminary data.</text>
</comment>
<proteinExistence type="predicted"/>
<sequence>MGAIGHRIAHCSIEPRAAGDEAKPATLALVNDRPPSVCASSTDAATSDPELPHASGEAELDDDYLSPPCAAEERRVSVSPAPCVGDDTPRCDVADGNMSRGSTDQPPDTGLYHEPANTEPGAEVVHESASVSPVVDVDREVTGCSSGAQMNHDAASHVDQGVQCAPTSAEIGVQCSKDPSRIADMMRREHLIRMEILRSHKEALMKKLGLPPP</sequence>
<dbReference type="EMBL" id="CM023486">
    <property type="protein sequence ID" value="KAH6928894.1"/>
    <property type="molecule type" value="Genomic_DNA"/>
</dbReference>
<evidence type="ECO:0000313" key="1">
    <source>
        <dbReference type="EMBL" id="KAH6928894.1"/>
    </source>
</evidence>
<organism evidence="1 2">
    <name type="scientific">Hyalomma asiaticum</name>
    <name type="common">Tick</name>
    <dbReference type="NCBI Taxonomy" id="266040"/>
    <lineage>
        <taxon>Eukaryota</taxon>
        <taxon>Metazoa</taxon>
        <taxon>Ecdysozoa</taxon>
        <taxon>Arthropoda</taxon>
        <taxon>Chelicerata</taxon>
        <taxon>Arachnida</taxon>
        <taxon>Acari</taxon>
        <taxon>Parasitiformes</taxon>
        <taxon>Ixodida</taxon>
        <taxon>Ixodoidea</taxon>
        <taxon>Ixodidae</taxon>
        <taxon>Hyalomminae</taxon>
        <taxon>Hyalomma</taxon>
    </lineage>
</organism>
<gene>
    <name evidence="1" type="ORF">HPB50_020702</name>
</gene>
<protein>
    <submittedName>
        <fullName evidence="1">Uncharacterized protein</fullName>
    </submittedName>
</protein>